<dbReference type="FunFam" id="3.40.50.720:FF:000054">
    <property type="entry name" value="Enoyl-[acyl-carrier-protein] reductase [NADH]"/>
    <property type="match status" value="1"/>
</dbReference>
<dbReference type="EC" id="1.3.1.9" evidence="10"/>
<dbReference type="Gene3D" id="1.10.8.400">
    <property type="entry name" value="Enoyl acyl carrier protein reductase"/>
    <property type="match status" value="1"/>
</dbReference>
<dbReference type="RefSeq" id="WP_109953754.1">
    <property type="nucleotide sequence ID" value="NZ_CP029551.1"/>
</dbReference>
<dbReference type="FunFam" id="1.10.8.400:FF:000001">
    <property type="entry name" value="Enoyl-[acyl-carrier-protein] reductase [NADH]"/>
    <property type="match status" value="1"/>
</dbReference>
<evidence type="ECO:0000256" key="6">
    <source>
        <dbReference type="ARBA" id="ARBA00023027"/>
    </source>
</evidence>
<dbReference type="KEGG" id="meti:DK427_25070"/>
<feature type="binding site" evidence="12">
    <location>
        <begin position="207"/>
        <end position="211"/>
    </location>
    <ligand>
        <name>NAD(+)</name>
        <dbReference type="ChEBI" id="CHEBI:57540"/>
    </ligand>
</feature>
<dbReference type="InterPro" id="IPR014358">
    <property type="entry name" value="Enoyl-ACP_Rdtase_NADH"/>
</dbReference>
<dbReference type="NCBIfam" id="NF006019">
    <property type="entry name" value="PRK08159.1"/>
    <property type="match status" value="1"/>
</dbReference>
<evidence type="ECO:0000256" key="5">
    <source>
        <dbReference type="ARBA" id="ARBA00023002"/>
    </source>
</evidence>
<feature type="binding site" evidence="12">
    <location>
        <begin position="79"/>
        <end position="80"/>
    </location>
    <ligand>
        <name>NAD(+)</name>
        <dbReference type="ChEBI" id="CHEBI:57540"/>
    </ligand>
</feature>
<evidence type="ECO:0000256" key="11">
    <source>
        <dbReference type="PIRSR" id="PIRSR000094-1"/>
    </source>
</evidence>
<feature type="binding site" evidence="12">
    <location>
        <position position="28"/>
    </location>
    <ligand>
        <name>NAD(+)</name>
        <dbReference type="ChEBI" id="CHEBI:57540"/>
    </ligand>
</feature>
<feature type="binding site" evidence="12">
    <location>
        <position position="108"/>
    </location>
    <ligand>
        <name>NAD(+)</name>
        <dbReference type="ChEBI" id="CHEBI:57540"/>
    </ligand>
</feature>
<feature type="binding site" evidence="12">
    <location>
        <position position="178"/>
    </location>
    <ligand>
        <name>NAD(+)</name>
        <dbReference type="ChEBI" id="CHEBI:57540"/>
    </ligand>
</feature>
<evidence type="ECO:0000256" key="10">
    <source>
        <dbReference type="PIRNR" id="PIRNR000094"/>
    </source>
</evidence>
<gene>
    <name evidence="13" type="ORF">DK427_25070</name>
</gene>
<dbReference type="AlphaFoldDB" id="A0A2U8VXV2"/>
<dbReference type="PANTHER" id="PTHR43159:SF2">
    <property type="entry name" value="ENOYL-[ACYL-CARRIER-PROTEIN] REDUCTASE [NADH], CHLOROPLASTIC"/>
    <property type="match status" value="1"/>
</dbReference>
<feature type="active site" description="Proton acceptor" evidence="11">
    <location>
        <position position="171"/>
    </location>
</feature>
<evidence type="ECO:0000313" key="13">
    <source>
        <dbReference type="EMBL" id="AWN38597.1"/>
    </source>
</evidence>
<keyword evidence="5 10" id="KW-0560">Oxidoreductase</keyword>
<dbReference type="GO" id="GO:0004318">
    <property type="term" value="F:enoyl-[acyl-carrier-protein] reductase (NADH) activity"/>
    <property type="evidence" value="ECO:0007669"/>
    <property type="project" value="UniProtKB-EC"/>
</dbReference>
<evidence type="ECO:0000313" key="14">
    <source>
        <dbReference type="Proteomes" id="UP000246058"/>
    </source>
</evidence>
<feature type="binding site" evidence="12">
    <location>
        <begin position="34"/>
        <end position="35"/>
    </location>
    <ligand>
        <name>NAD(+)</name>
        <dbReference type="ChEBI" id="CHEBI:57540"/>
    </ligand>
</feature>
<dbReference type="PIRSF" id="PIRSF000094">
    <property type="entry name" value="Enoyl-ACP_rdct"/>
    <property type="match status" value="1"/>
</dbReference>
<dbReference type="InterPro" id="IPR002347">
    <property type="entry name" value="SDR_fam"/>
</dbReference>
<dbReference type="EMBL" id="CP029551">
    <property type="protein sequence ID" value="AWN38597.1"/>
    <property type="molecule type" value="Genomic_DNA"/>
</dbReference>
<keyword evidence="3 10" id="KW-0444">Lipid biosynthesis</keyword>
<evidence type="ECO:0000256" key="8">
    <source>
        <dbReference type="ARBA" id="ARBA00023160"/>
    </source>
</evidence>
<protein>
    <recommendedName>
        <fullName evidence="10">Enoyl-[acyl-carrier-protein] reductase [NADH]</fullName>
        <ecNumber evidence="10">1.3.1.9</ecNumber>
    </recommendedName>
</protein>
<accession>A0A2U8VXV2</accession>
<keyword evidence="14" id="KW-1185">Reference proteome</keyword>
<evidence type="ECO:0000256" key="2">
    <source>
        <dbReference type="ARBA" id="ARBA00009233"/>
    </source>
</evidence>
<dbReference type="GO" id="GO:0006633">
    <property type="term" value="P:fatty acid biosynthetic process"/>
    <property type="evidence" value="ECO:0007669"/>
    <property type="project" value="UniProtKB-UniPathway"/>
</dbReference>
<keyword evidence="7" id="KW-0443">Lipid metabolism</keyword>
<evidence type="ECO:0000256" key="7">
    <source>
        <dbReference type="ARBA" id="ARBA00023098"/>
    </source>
</evidence>
<comment type="similarity">
    <text evidence="2 10">Belongs to the short-chain dehydrogenases/reductases (SDR) family. FabI subfamily.</text>
</comment>
<dbReference type="InterPro" id="IPR036291">
    <property type="entry name" value="NAD(P)-bd_dom_sf"/>
</dbReference>
<proteinExistence type="inferred from homology"/>
<keyword evidence="6 10" id="KW-0520">NAD</keyword>
<dbReference type="SUPFAM" id="SSF51735">
    <property type="entry name" value="NAD(P)-binding Rossmann-fold domains"/>
    <property type="match status" value="1"/>
</dbReference>
<dbReference type="CDD" id="cd05372">
    <property type="entry name" value="ENR_SDR"/>
    <property type="match status" value="1"/>
</dbReference>
<evidence type="ECO:0000256" key="3">
    <source>
        <dbReference type="ARBA" id="ARBA00022516"/>
    </source>
</evidence>
<evidence type="ECO:0000256" key="4">
    <source>
        <dbReference type="ARBA" id="ARBA00022832"/>
    </source>
</evidence>
<keyword evidence="8 10" id="KW-0275">Fatty acid biosynthesis</keyword>
<evidence type="ECO:0000256" key="9">
    <source>
        <dbReference type="ARBA" id="ARBA00048572"/>
    </source>
</evidence>
<evidence type="ECO:0000256" key="12">
    <source>
        <dbReference type="PIRSR" id="PIRSR000094-3"/>
    </source>
</evidence>
<feature type="active site" description="Proton acceptor" evidence="11">
    <location>
        <position position="161"/>
    </location>
</feature>
<comment type="pathway">
    <text evidence="1">Lipid metabolism; fatty acid biosynthesis.</text>
</comment>
<dbReference type="Gene3D" id="3.40.50.720">
    <property type="entry name" value="NAD(P)-binding Rossmann-like Domain"/>
    <property type="match status" value="1"/>
</dbReference>
<reference evidence="13 14" key="1">
    <citation type="submission" date="2018-05" db="EMBL/GenBank/DDBJ databases">
        <title>Complete Genome Sequence of Methylobacterium sp. 17Sr1-43.</title>
        <authorList>
            <person name="Srinivasan S."/>
        </authorList>
    </citation>
    <scope>NUCLEOTIDE SEQUENCE [LARGE SCALE GENOMIC DNA]</scope>
    <source>
        <strain evidence="13 14">17Sr1-43</strain>
    </source>
</reference>
<dbReference type="Pfam" id="PF13561">
    <property type="entry name" value="adh_short_C2"/>
    <property type="match status" value="1"/>
</dbReference>
<keyword evidence="4" id="KW-0276">Fatty acid metabolism</keyword>
<dbReference type="Proteomes" id="UP000246058">
    <property type="component" value="Chromosome"/>
</dbReference>
<evidence type="ECO:0000256" key="1">
    <source>
        <dbReference type="ARBA" id="ARBA00005194"/>
    </source>
</evidence>
<organism evidence="13 14">
    <name type="scientific">Methylobacterium radiodurans</name>
    <dbReference type="NCBI Taxonomy" id="2202828"/>
    <lineage>
        <taxon>Bacteria</taxon>
        <taxon>Pseudomonadati</taxon>
        <taxon>Pseudomonadota</taxon>
        <taxon>Alphaproteobacteria</taxon>
        <taxon>Hyphomicrobiales</taxon>
        <taxon>Methylobacteriaceae</taxon>
        <taxon>Methylobacterium</taxon>
    </lineage>
</organism>
<dbReference type="UniPathway" id="UPA00094"/>
<sequence length="284" mass="30653">MADIGEGEDRGARTGTGLLAGKRGVVLGVANNRSIAWGIAKSLHQHGAKLAFTYQGEALKKRVEPLAREVEAHVVGHCDVTDPASIDAVFAETEKVFPEGIDFVVHCIAFSDKDELTGRYIETSEGNFTKSLLISCYSFTAIAQRAEKQMREGGSLLTLTYYGAEKWMPHYNVMGVAKAALEASVRYLAADLGPSNIRVNAISAGPIKTLAASGIGDFRYILKWNEYNAPLRRTVTIGEVGETAAYLVSDMSKGMTGEILHVDAGYHVVGMKNPDAPDLSLDRD</sequence>
<name>A0A2U8VXV2_9HYPH</name>
<comment type="catalytic activity">
    <reaction evidence="9 10">
        <text>a 2,3-saturated acyl-[ACP] + NAD(+) = a (2E)-enoyl-[ACP] + NADH + H(+)</text>
        <dbReference type="Rhea" id="RHEA:10240"/>
        <dbReference type="Rhea" id="RHEA-COMP:9925"/>
        <dbReference type="Rhea" id="RHEA-COMP:9926"/>
        <dbReference type="ChEBI" id="CHEBI:15378"/>
        <dbReference type="ChEBI" id="CHEBI:57540"/>
        <dbReference type="ChEBI" id="CHEBI:57945"/>
        <dbReference type="ChEBI" id="CHEBI:78784"/>
        <dbReference type="ChEBI" id="CHEBI:78785"/>
        <dbReference type="EC" id="1.3.1.9"/>
    </reaction>
</comment>
<dbReference type="PANTHER" id="PTHR43159">
    <property type="entry name" value="ENOYL-[ACYL-CARRIER-PROTEIN] REDUCTASE"/>
    <property type="match status" value="1"/>
</dbReference>
<feature type="binding site" evidence="12">
    <location>
        <position position="55"/>
    </location>
    <ligand>
        <name>NAD(+)</name>
        <dbReference type="ChEBI" id="CHEBI:57540"/>
    </ligand>
</feature>
<dbReference type="OrthoDB" id="9803628at2"/>